<dbReference type="RefSeq" id="YP_010772856.1">
    <property type="nucleotide sequence ID" value="NC_074656.1"/>
</dbReference>
<dbReference type="Proteomes" id="UP000316651">
    <property type="component" value="Segment"/>
</dbReference>
<dbReference type="KEGG" id="vg:80402583"/>
<keyword evidence="4" id="KW-1185">Reference proteome</keyword>
<evidence type="ECO:0000313" key="2">
    <source>
        <dbReference type="EMBL" id="QDI73964.1"/>
    </source>
</evidence>
<evidence type="ECO:0000313" key="3">
    <source>
        <dbReference type="EMBL" id="QDI74095.1"/>
    </source>
</evidence>
<accession>A0A514K2W8</accession>
<sequence>MRDKADATEFERSIDRSHHSNIRVVIPPAVDKFLKSPDKIKFSFEGRHVVVKAVKE</sequence>
<accession>A0A514K304</accession>
<dbReference type="GeneID" id="80402583"/>
<dbReference type="EMBL" id="MK570058">
    <property type="protein sequence ID" value="QDI74095.1"/>
    <property type="molecule type" value="Genomic_DNA"/>
</dbReference>
<dbReference type="GeneID" id="55015664"/>
<organism evidence="2">
    <name type="scientific">Nitrosopumilus spindle-shaped virus</name>
    <dbReference type="NCBI Taxonomy" id="2508184"/>
    <lineage>
        <taxon>Viruses</taxon>
        <taxon>Viruses incertae sedis</taxon>
        <taxon>Thaspiviridae</taxon>
        <taxon>Nitmarvirus</taxon>
        <taxon>Nitmarvirus maris</taxon>
        <taxon>Nitmarvirus NSV1</taxon>
    </lineage>
</organism>
<dbReference type="RefSeq" id="YP_009824137.1">
    <property type="nucleotide sequence ID" value="NC_048199.1"/>
</dbReference>
<evidence type="ECO:0000313" key="1">
    <source>
        <dbReference type="EMBL" id="QDI73916.1"/>
    </source>
</evidence>
<dbReference type="KEGG" id="vg:80402633"/>
<name>A0A514K2W8_9VIRU</name>
<dbReference type="RefSeq" id="YP_010772905.1">
    <property type="nucleotide sequence ID" value="NC_074657.1"/>
</dbReference>
<protein>
    <submittedName>
        <fullName evidence="2">Uncharacterized protein</fullName>
    </submittedName>
</protein>
<evidence type="ECO:0000313" key="4">
    <source>
        <dbReference type="Proteomes" id="UP000316651"/>
    </source>
</evidence>
<proteinExistence type="predicted"/>
<reference evidence="2 4" key="1">
    <citation type="submission" date="2019-02" db="EMBL/GenBank/DDBJ databases">
        <title>Spindle-shaped viruses infect a marine ammonia-oxidizing thaumarchaeon.</title>
        <authorList>
            <person name="Kim J.-G."/>
            <person name="Kim S.-J."/>
            <person name="Rhee S.-K."/>
        </authorList>
    </citation>
    <scope>NUCLEOTIDE SEQUENCE [LARGE SCALE GENOMIC DNA]</scope>
    <source>
        <strain evidence="1">NSV1</strain>
        <strain evidence="2">NSV3</strain>
        <strain evidence="3">NSV6</strain>
    </source>
</reference>
<dbReference type="KEGG" id="vg:55015664"/>
<dbReference type="EMBL" id="MK570054">
    <property type="protein sequence ID" value="QDI73964.1"/>
    <property type="molecule type" value="Genomic_DNA"/>
</dbReference>
<dbReference type="GeneID" id="80402633"/>
<dbReference type="EMBL" id="MK570053">
    <property type="protein sequence ID" value="QDI73916.1"/>
    <property type="molecule type" value="Genomic_DNA"/>
</dbReference>